<dbReference type="AlphaFoldDB" id="A0AAX2AC00"/>
<evidence type="ECO:0008006" key="4">
    <source>
        <dbReference type="Google" id="ProtNLM"/>
    </source>
</evidence>
<dbReference type="Pfam" id="PF00067">
    <property type="entry name" value="p450"/>
    <property type="match status" value="1"/>
</dbReference>
<reference evidence="2 3" key="1">
    <citation type="submission" date="2017-09" db="EMBL/GenBank/DDBJ databases">
        <title>Genomics of the genus Arcobacter.</title>
        <authorList>
            <person name="Perez-Cataluna A."/>
            <person name="Figueras M.J."/>
            <person name="Salas-Masso N."/>
        </authorList>
    </citation>
    <scope>NUCLEOTIDE SEQUENCE [LARGE SCALE GENOMIC DNA]</scope>
    <source>
        <strain evidence="2 3">CECT 7386</strain>
    </source>
</reference>
<name>A0AAX2AC00_9BACT</name>
<evidence type="ECO:0000313" key="2">
    <source>
        <dbReference type="EMBL" id="RXK13721.1"/>
    </source>
</evidence>
<dbReference type="InterPro" id="IPR036396">
    <property type="entry name" value="Cyt_P450_sf"/>
</dbReference>
<dbReference type="CDD" id="cd00302">
    <property type="entry name" value="cytochrome_P450"/>
    <property type="match status" value="1"/>
</dbReference>
<evidence type="ECO:0000256" key="1">
    <source>
        <dbReference type="ARBA" id="ARBA00010617"/>
    </source>
</evidence>
<evidence type="ECO:0000313" key="3">
    <source>
        <dbReference type="Proteomes" id="UP000290092"/>
    </source>
</evidence>
<dbReference type="PANTHER" id="PTHR46696:SF1">
    <property type="entry name" value="CYTOCHROME P450 YJIB-RELATED"/>
    <property type="match status" value="1"/>
</dbReference>
<dbReference type="GO" id="GO:0005506">
    <property type="term" value="F:iron ion binding"/>
    <property type="evidence" value="ECO:0007669"/>
    <property type="project" value="InterPro"/>
</dbReference>
<comment type="caution">
    <text evidence="2">The sequence shown here is derived from an EMBL/GenBank/DDBJ whole genome shotgun (WGS) entry which is preliminary data.</text>
</comment>
<dbReference type="Proteomes" id="UP000290092">
    <property type="component" value="Unassembled WGS sequence"/>
</dbReference>
<dbReference type="RefSeq" id="WP_114843031.1">
    <property type="nucleotide sequence ID" value="NZ_CP031219.1"/>
</dbReference>
<accession>A0AAX2AC00</accession>
<comment type="similarity">
    <text evidence="1">Belongs to the cytochrome P450 family.</text>
</comment>
<organism evidence="2 3">
    <name type="scientific">Malaciobacter mytili LMG 24559</name>
    <dbReference type="NCBI Taxonomy" id="1032238"/>
    <lineage>
        <taxon>Bacteria</taxon>
        <taxon>Pseudomonadati</taxon>
        <taxon>Campylobacterota</taxon>
        <taxon>Epsilonproteobacteria</taxon>
        <taxon>Campylobacterales</taxon>
        <taxon>Arcobacteraceae</taxon>
        <taxon>Malaciobacter</taxon>
    </lineage>
</organism>
<dbReference type="PRINTS" id="PR00359">
    <property type="entry name" value="BP450"/>
</dbReference>
<dbReference type="SUPFAM" id="SSF48264">
    <property type="entry name" value="Cytochrome P450"/>
    <property type="match status" value="1"/>
</dbReference>
<dbReference type="GO" id="GO:0020037">
    <property type="term" value="F:heme binding"/>
    <property type="evidence" value="ECO:0007669"/>
    <property type="project" value="InterPro"/>
</dbReference>
<dbReference type="EMBL" id="NXID01000057">
    <property type="protein sequence ID" value="RXK13721.1"/>
    <property type="molecule type" value="Genomic_DNA"/>
</dbReference>
<dbReference type="Gene3D" id="1.10.630.10">
    <property type="entry name" value="Cytochrome P450"/>
    <property type="match status" value="1"/>
</dbReference>
<dbReference type="GO" id="GO:0016705">
    <property type="term" value="F:oxidoreductase activity, acting on paired donors, with incorporation or reduction of molecular oxygen"/>
    <property type="evidence" value="ECO:0007669"/>
    <property type="project" value="InterPro"/>
</dbReference>
<dbReference type="InterPro" id="IPR001128">
    <property type="entry name" value="Cyt_P450"/>
</dbReference>
<proteinExistence type="inferred from homology"/>
<keyword evidence="3" id="KW-1185">Reference proteome</keyword>
<dbReference type="GO" id="GO:0004497">
    <property type="term" value="F:monooxygenase activity"/>
    <property type="evidence" value="ECO:0007669"/>
    <property type="project" value="InterPro"/>
</dbReference>
<protein>
    <recommendedName>
        <fullName evidence="4">Cytochrome P450</fullName>
    </recommendedName>
</protein>
<gene>
    <name evidence="2" type="ORF">CP985_13020</name>
</gene>
<sequence length="364" mass="42308">MNNIKIITSQTISQQILKSPKMRAFNIVPYLEELQEKSNEDFKELIEICKSMLSFMNGAEHLKLRKIISKPMSMKSISIYKDQINNIIEKILDNFLKESNPDLVLHFTNPLYISIIEDIFGFKIKDKDVFLKNIELSTTITEPLLSIKSLKKLQKNYLELAEEIHKQIIIEKNSGLLDEISKNMKENIEEKQLIIILMTLVIASRTTTESLVCILCEYNNLDNEIKNKMIDEFWLMHNVDHLVRLCASTKYLTRVANEDISFDDLHLKKDEQIIIDVYKANRDTSFYENNIDFSQLSNKENSHIGFGGGSHICSGLHFAKLVIIATIPRFFNKIKQFKYDKNKITYQFSTFAKRAKSCPITFDN</sequence>
<dbReference type="InterPro" id="IPR002397">
    <property type="entry name" value="Cyt_P450_B"/>
</dbReference>
<dbReference type="PANTHER" id="PTHR46696">
    <property type="entry name" value="P450, PUTATIVE (EUROFUNG)-RELATED"/>
    <property type="match status" value="1"/>
</dbReference>